<evidence type="ECO:0000313" key="2">
    <source>
        <dbReference type="EMBL" id="WDR37847.1"/>
    </source>
</evidence>
<gene>
    <name evidence="2" type="ORF">NN484_08940</name>
</gene>
<accession>A0ABY7ZFZ0</accession>
<keyword evidence="1" id="KW-0472">Membrane</keyword>
<sequence length="236" mass="26308">MNQPVSELRAEEGLERYRKYLRIEVSLFIAAMLGAFVLNGYAHLEKYYLILDVPIDRLNISGQKLAAYGAAGLGSMISALLFAIAFVIAVSLIIALTEQPGRPSVSQTSSPRLARFRQRASELNIVFKLFAFSAILAGFSIMAWYLTVHVPSMSGRKSALDTAATCEERTLTFRSLDRYTACQVAESEDMLYLLKRDSKNKTEVSFYTFQIPKAGLVESKGESRKMKFDSDDDDGK</sequence>
<feature type="transmembrane region" description="Helical" evidence="1">
    <location>
        <begin position="125"/>
        <end position="148"/>
    </location>
</feature>
<feature type="transmembrane region" description="Helical" evidence="1">
    <location>
        <begin position="65"/>
        <end position="96"/>
    </location>
</feature>
<proteinExistence type="predicted"/>
<organism evidence="2 3">
    <name type="scientific">Pseudomonas serboccidentalis</name>
    <dbReference type="NCBI Taxonomy" id="2964670"/>
    <lineage>
        <taxon>Bacteria</taxon>
        <taxon>Pseudomonadati</taxon>
        <taxon>Pseudomonadota</taxon>
        <taxon>Gammaproteobacteria</taxon>
        <taxon>Pseudomonadales</taxon>
        <taxon>Pseudomonadaceae</taxon>
        <taxon>Pseudomonas</taxon>
    </lineage>
</organism>
<dbReference type="EMBL" id="CP101655">
    <property type="protein sequence ID" value="WDR37847.1"/>
    <property type="molecule type" value="Genomic_DNA"/>
</dbReference>
<keyword evidence="1" id="KW-1133">Transmembrane helix</keyword>
<feature type="transmembrane region" description="Helical" evidence="1">
    <location>
        <begin position="20"/>
        <end position="44"/>
    </location>
</feature>
<evidence type="ECO:0000313" key="3">
    <source>
        <dbReference type="Proteomes" id="UP001222282"/>
    </source>
</evidence>
<dbReference type="RefSeq" id="WP_274658921.1">
    <property type="nucleotide sequence ID" value="NZ_CP101655.1"/>
</dbReference>
<dbReference type="Proteomes" id="UP001222282">
    <property type="component" value="Chromosome"/>
</dbReference>
<reference evidence="2 3" key="1">
    <citation type="submission" date="2022-07" db="EMBL/GenBank/DDBJ databases">
        <authorList>
            <person name="Abrouk D."/>
            <person name="Moenne-Loccoz Y."/>
            <person name="Todorovic I."/>
            <person name="Raicevic V."/>
            <person name="Jovicic-Petrovic J."/>
        </authorList>
    </citation>
    <scope>NUCLEOTIDE SEQUENCE [LARGE SCALE GENOMIC DNA]</scope>
    <source>
        <strain evidence="3">IT-P374</strain>
    </source>
</reference>
<keyword evidence="1" id="KW-0812">Transmembrane</keyword>
<name>A0ABY7ZFZ0_9PSED</name>
<evidence type="ECO:0000256" key="1">
    <source>
        <dbReference type="SAM" id="Phobius"/>
    </source>
</evidence>
<protein>
    <submittedName>
        <fullName evidence="2">Uncharacterized protein</fullName>
    </submittedName>
</protein>
<keyword evidence="3" id="KW-1185">Reference proteome</keyword>